<name>K2KBV4_9GAMM</name>
<keyword evidence="3" id="KW-1185">Reference proteome</keyword>
<evidence type="ECO:0000313" key="2">
    <source>
        <dbReference type="EMBL" id="EKE85308.1"/>
    </source>
</evidence>
<feature type="transmembrane region" description="Helical" evidence="1">
    <location>
        <begin position="105"/>
        <end position="124"/>
    </location>
</feature>
<evidence type="ECO:0000313" key="3">
    <source>
        <dbReference type="Proteomes" id="UP000014115"/>
    </source>
</evidence>
<gene>
    <name evidence="2" type="ORF">A10D4_03150</name>
</gene>
<organism evidence="2 3">
    <name type="scientific">Idiomarina xiamenensis 10-D-4</name>
    <dbReference type="NCBI Taxonomy" id="740709"/>
    <lineage>
        <taxon>Bacteria</taxon>
        <taxon>Pseudomonadati</taxon>
        <taxon>Pseudomonadota</taxon>
        <taxon>Gammaproteobacteria</taxon>
        <taxon>Alteromonadales</taxon>
        <taxon>Idiomarinaceae</taxon>
        <taxon>Idiomarina</taxon>
    </lineage>
</organism>
<dbReference type="RefSeq" id="WP_008487675.1">
    <property type="nucleotide sequence ID" value="NZ_AMRG01000003.1"/>
</dbReference>
<keyword evidence="1" id="KW-0812">Transmembrane</keyword>
<dbReference type="Proteomes" id="UP000014115">
    <property type="component" value="Unassembled WGS sequence"/>
</dbReference>
<accession>K2KBV4</accession>
<protein>
    <submittedName>
        <fullName evidence="2">Membrane protein</fullName>
    </submittedName>
</protein>
<reference evidence="2 3" key="1">
    <citation type="journal article" date="2012" name="J. Bacteriol.">
        <title>Genome Sequence of Idiomarina xiamenensis Type Strain 10-D-4.</title>
        <authorList>
            <person name="Lai Q."/>
            <person name="Wang L."/>
            <person name="Wang W."/>
            <person name="Shao Z."/>
        </authorList>
    </citation>
    <scope>NUCLEOTIDE SEQUENCE [LARGE SCALE GENOMIC DNA]</scope>
    <source>
        <strain evidence="2 3">10-D-4</strain>
    </source>
</reference>
<feature type="transmembrane region" description="Helical" evidence="1">
    <location>
        <begin position="72"/>
        <end position="93"/>
    </location>
</feature>
<evidence type="ECO:0000256" key="1">
    <source>
        <dbReference type="SAM" id="Phobius"/>
    </source>
</evidence>
<feature type="transmembrane region" description="Helical" evidence="1">
    <location>
        <begin position="35"/>
        <end position="60"/>
    </location>
</feature>
<dbReference type="OrthoDB" id="2913980at2"/>
<keyword evidence="1" id="KW-1133">Transmembrane helix</keyword>
<dbReference type="PATRIC" id="fig|740709.3.peg.634"/>
<proteinExistence type="predicted"/>
<dbReference type="eggNOG" id="ENOG5031M2S">
    <property type="taxonomic scope" value="Bacteria"/>
</dbReference>
<dbReference type="STRING" id="740709.A10D4_03150"/>
<dbReference type="AlphaFoldDB" id="K2KBV4"/>
<dbReference type="EMBL" id="AMRG01000003">
    <property type="protein sequence ID" value="EKE85308.1"/>
    <property type="molecule type" value="Genomic_DNA"/>
</dbReference>
<keyword evidence="1" id="KW-0472">Membrane</keyword>
<feature type="transmembrane region" description="Helical" evidence="1">
    <location>
        <begin position="7"/>
        <end position="29"/>
    </location>
</feature>
<sequence>MALRRPGYWVMFSSALLMAAAGICLLFFPALVDTWVLPIGANNALALQLLAAVYLGMAMMNHMAKGQLLGGIYGRPICVGNFMHFLIGLFILIKQLLDGSVLPGLIAATAIYALYTIIFARLLFRMPPVVERL</sequence>
<comment type="caution">
    <text evidence="2">The sequence shown here is derived from an EMBL/GenBank/DDBJ whole genome shotgun (WGS) entry which is preliminary data.</text>
</comment>